<evidence type="ECO:0000313" key="1">
    <source>
        <dbReference type="EMBL" id="KAI5621077.1"/>
    </source>
</evidence>
<keyword evidence="2" id="KW-1185">Reference proteome</keyword>
<evidence type="ECO:0000313" key="2">
    <source>
        <dbReference type="Proteomes" id="UP001205998"/>
    </source>
</evidence>
<accession>A0AAD5ARH3</accession>
<name>A0AAD5ARH3_SILAS</name>
<protein>
    <submittedName>
        <fullName evidence="1">Protein TANC1 isoform X2</fullName>
    </submittedName>
</protein>
<dbReference type="Proteomes" id="UP001205998">
    <property type="component" value="Unassembled WGS sequence"/>
</dbReference>
<gene>
    <name evidence="1" type="ORF">C0J50_19012</name>
</gene>
<dbReference type="AlphaFoldDB" id="A0AAD5ARH3"/>
<organism evidence="1 2">
    <name type="scientific">Silurus asotus</name>
    <name type="common">Amur catfish</name>
    <name type="synonym">Parasilurus asotus</name>
    <dbReference type="NCBI Taxonomy" id="30991"/>
    <lineage>
        <taxon>Eukaryota</taxon>
        <taxon>Metazoa</taxon>
        <taxon>Chordata</taxon>
        <taxon>Craniata</taxon>
        <taxon>Vertebrata</taxon>
        <taxon>Euteleostomi</taxon>
        <taxon>Actinopterygii</taxon>
        <taxon>Neopterygii</taxon>
        <taxon>Teleostei</taxon>
        <taxon>Ostariophysi</taxon>
        <taxon>Siluriformes</taxon>
        <taxon>Siluridae</taxon>
        <taxon>Silurus</taxon>
    </lineage>
</organism>
<reference evidence="1" key="1">
    <citation type="submission" date="2018-07" db="EMBL/GenBank/DDBJ databases">
        <title>Comparative genomics of catfishes provides insights into carnivory and benthic adaptation.</title>
        <authorList>
            <person name="Zhang Y."/>
            <person name="Wang D."/>
            <person name="Peng Z."/>
            <person name="Zheng S."/>
            <person name="Shao F."/>
            <person name="Tao W."/>
        </authorList>
    </citation>
    <scope>NUCLEOTIDE SEQUENCE</scope>
    <source>
        <strain evidence="1">Chongqing</strain>
    </source>
</reference>
<sequence>MIIRVGEPHLLGAQRRGLGSGVQDSNTAVACPPDDVLKLSLSKAVSMSLPSSPLFPRQNYMMQSQACKKSPACFSKKVIE</sequence>
<proteinExistence type="predicted"/>
<dbReference type="EMBL" id="MU551633">
    <property type="protein sequence ID" value="KAI5621077.1"/>
    <property type="molecule type" value="Genomic_DNA"/>
</dbReference>
<comment type="caution">
    <text evidence="1">The sequence shown here is derived from an EMBL/GenBank/DDBJ whole genome shotgun (WGS) entry which is preliminary data.</text>
</comment>